<comment type="caution">
    <text evidence="17">The sequence shown here is derived from an EMBL/GenBank/DDBJ whole genome shotgun (WGS) entry which is preliminary data.</text>
</comment>
<dbReference type="Gene3D" id="3.90.320.10">
    <property type="match status" value="1"/>
</dbReference>
<evidence type="ECO:0000256" key="12">
    <source>
        <dbReference type="ARBA" id="ARBA00048988"/>
    </source>
</evidence>
<dbReference type="InterPro" id="IPR000212">
    <property type="entry name" value="DNA_helicase_UvrD/REP"/>
</dbReference>
<dbReference type="InterPro" id="IPR014017">
    <property type="entry name" value="DNA_helicase_UvrD-like_C"/>
</dbReference>
<dbReference type="PROSITE" id="PS51217">
    <property type="entry name" value="UVRD_HELICASE_CTER"/>
    <property type="match status" value="1"/>
</dbReference>
<dbReference type="Pfam" id="PF00580">
    <property type="entry name" value="UvrD-helicase"/>
    <property type="match status" value="1"/>
</dbReference>
<dbReference type="RefSeq" id="WP_377329318.1">
    <property type="nucleotide sequence ID" value="NZ_JBHUMZ010000024.1"/>
</dbReference>
<keyword evidence="7 13" id="KW-0067">ATP-binding</keyword>
<evidence type="ECO:0000256" key="10">
    <source>
        <dbReference type="ARBA" id="ARBA00023235"/>
    </source>
</evidence>
<dbReference type="PANTHER" id="PTHR11070">
    <property type="entry name" value="UVRD / RECB / PCRA DNA HELICASE FAMILY MEMBER"/>
    <property type="match status" value="1"/>
</dbReference>
<evidence type="ECO:0000313" key="18">
    <source>
        <dbReference type="Proteomes" id="UP001597452"/>
    </source>
</evidence>
<keyword evidence="2 13" id="KW-0547">Nucleotide-binding</keyword>
<evidence type="ECO:0000259" key="15">
    <source>
        <dbReference type="PROSITE" id="PS51198"/>
    </source>
</evidence>
<evidence type="ECO:0000256" key="3">
    <source>
        <dbReference type="ARBA" id="ARBA00022763"/>
    </source>
</evidence>
<comment type="similarity">
    <text evidence="13">Belongs to the helicase family. AddA subfamily.</text>
</comment>
<dbReference type="EC" id="5.6.2.4" evidence="13"/>
<comment type="catalytic activity">
    <reaction evidence="12 13">
        <text>ATP + H2O = ADP + phosphate + H(+)</text>
        <dbReference type="Rhea" id="RHEA:13065"/>
        <dbReference type="ChEBI" id="CHEBI:15377"/>
        <dbReference type="ChEBI" id="CHEBI:15378"/>
        <dbReference type="ChEBI" id="CHEBI:30616"/>
        <dbReference type="ChEBI" id="CHEBI:43474"/>
        <dbReference type="ChEBI" id="CHEBI:456216"/>
        <dbReference type="EC" id="5.6.2.4"/>
    </reaction>
</comment>
<dbReference type="SUPFAM" id="SSF52540">
    <property type="entry name" value="P-loop containing nucleoside triphosphate hydrolases"/>
    <property type="match status" value="1"/>
</dbReference>
<comment type="subunit">
    <text evidence="13">Heterodimer of AddA and AddB/RexB.</text>
</comment>
<evidence type="ECO:0000259" key="16">
    <source>
        <dbReference type="PROSITE" id="PS51217"/>
    </source>
</evidence>
<dbReference type="HAMAP" id="MF_01451">
    <property type="entry name" value="AddA"/>
    <property type="match status" value="1"/>
</dbReference>
<keyword evidence="9 13" id="KW-0234">DNA repair</keyword>
<protein>
    <recommendedName>
        <fullName evidence="13">ATP-dependent helicase/nuclease subunit A</fullName>
        <ecNumber evidence="13">3.1.-.-</ecNumber>
        <ecNumber evidence="13">5.6.2.4</ecNumber>
    </recommendedName>
    <alternativeName>
        <fullName evidence="13">ATP-dependent helicase/nuclease AddA</fullName>
    </alternativeName>
    <alternativeName>
        <fullName evidence="13">DNA 3'-5' helicase AddA</fullName>
    </alternativeName>
</protein>
<evidence type="ECO:0000256" key="5">
    <source>
        <dbReference type="ARBA" id="ARBA00022806"/>
    </source>
</evidence>
<feature type="binding site" evidence="14">
    <location>
        <begin position="22"/>
        <end position="29"/>
    </location>
    <ligand>
        <name>ATP</name>
        <dbReference type="ChEBI" id="CHEBI:30616"/>
    </ligand>
</feature>
<comment type="function">
    <text evidence="13">The heterodimer acts as both an ATP-dependent DNA helicase and an ATP-dependent, dual-direction single-stranded exonuclease. Recognizes the chi site generating a DNA molecule suitable for the initiation of homologous recombination. The AddA nuclease domain is required for chi fragment generation; this subunit has the helicase and 3' -&gt; 5' nuclease activities.</text>
</comment>
<keyword evidence="5 13" id="KW-0347">Helicase</keyword>
<dbReference type="InterPro" id="IPR038726">
    <property type="entry name" value="PDDEXK_AddAB-type"/>
</dbReference>
<dbReference type="PROSITE" id="PS51198">
    <property type="entry name" value="UVRD_HELICASE_ATP_BIND"/>
    <property type="match status" value="1"/>
</dbReference>
<accession>A0ABW5QBR6</accession>
<dbReference type="PANTHER" id="PTHR11070:SF48">
    <property type="entry name" value="ATP-DEPENDENT HELICASE_NUCLEASE SUBUNIT A"/>
    <property type="match status" value="1"/>
</dbReference>
<evidence type="ECO:0000256" key="4">
    <source>
        <dbReference type="ARBA" id="ARBA00022801"/>
    </source>
</evidence>
<keyword evidence="18" id="KW-1185">Reference proteome</keyword>
<evidence type="ECO:0000313" key="17">
    <source>
        <dbReference type="EMBL" id="MFD2639424.1"/>
    </source>
</evidence>
<dbReference type="InterPro" id="IPR027417">
    <property type="entry name" value="P-loop_NTPase"/>
</dbReference>
<keyword evidence="8 13" id="KW-0238">DNA-binding</keyword>
<evidence type="ECO:0000256" key="9">
    <source>
        <dbReference type="ARBA" id="ARBA00023204"/>
    </source>
</evidence>
<evidence type="ECO:0000256" key="7">
    <source>
        <dbReference type="ARBA" id="ARBA00022840"/>
    </source>
</evidence>
<dbReference type="SUPFAM" id="SSF52980">
    <property type="entry name" value="Restriction endonuclease-like"/>
    <property type="match status" value="1"/>
</dbReference>
<dbReference type="GO" id="GO:0003678">
    <property type="term" value="F:DNA helicase activity"/>
    <property type="evidence" value="ECO:0007669"/>
    <property type="project" value="UniProtKB-EC"/>
</dbReference>
<name>A0ABW5QBR6_9BACI</name>
<comment type="catalytic activity">
    <reaction evidence="11 13">
        <text>Couples ATP hydrolysis with the unwinding of duplex DNA by translocating in the 3'-5' direction.</text>
        <dbReference type="EC" id="5.6.2.4"/>
    </reaction>
</comment>
<dbReference type="InterPro" id="IPR011335">
    <property type="entry name" value="Restrct_endonuc-II-like"/>
</dbReference>
<gene>
    <name evidence="13 17" type="primary">addA</name>
    <name evidence="17" type="ORF">ACFSW4_11140</name>
</gene>
<feature type="domain" description="UvrD-like helicase ATP-binding" evidence="15">
    <location>
        <begin position="1"/>
        <end position="476"/>
    </location>
</feature>
<dbReference type="InterPro" id="IPR014152">
    <property type="entry name" value="AddA"/>
</dbReference>
<proteinExistence type="inferred from homology"/>
<dbReference type="NCBIfam" id="TIGR02785">
    <property type="entry name" value="addA_Gpos"/>
    <property type="match status" value="1"/>
</dbReference>
<evidence type="ECO:0000256" key="14">
    <source>
        <dbReference type="PROSITE-ProRule" id="PRU00560"/>
    </source>
</evidence>
<dbReference type="InterPro" id="IPR014016">
    <property type="entry name" value="UvrD-like_ATP-bd"/>
</dbReference>
<keyword evidence="10 13" id="KW-0413">Isomerase</keyword>
<feature type="domain" description="UvrD-like helicase C-terminal" evidence="16">
    <location>
        <begin position="497"/>
        <end position="801"/>
    </location>
</feature>
<keyword evidence="4 13" id="KW-0378">Hydrolase</keyword>
<comment type="cofactor">
    <cofactor evidence="13">
        <name>Mg(2+)</name>
        <dbReference type="ChEBI" id="CHEBI:18420"/>
    </cofactor>
</comment>
<dbReference type="Pfam" id="PF12705">
    <property type="entry name" value="PDDEXK_1"/>
    <property type="match status" value="1"/>
</dbReference>
<keyword evidence="3 13" id="KW-0227">DNA damage</keyword>
<dbReference type="Proteomes" id="UP001597452">
    <property type="component" value="Unassembled WGS sequence"/>
</dbReference>
<evidence type="ECO:0000256" key="11">
    <source>
        <dbReference type="ARBA" id="ARBA00034617"/>
    </source>
</evidence>
<dbReference type="EMBL" id="JBHUMZ010000024">
    <property type="protein sequence ID" value="MFD2639424.1"/>
    <property type="molecule type" value="Genomic_DNA"/>
</dbReference>
<evidence type="ECO:0000256" key="13">
    <source>
        <dbReference type="HAMAP-Rule" id="MF_01451"/>
    </source>
</evidence>
<dbReference type="EC" id="3.1.-.-" evidence="13"/>
<dbReference type="Gene3D" id="1.10.274.50">
    <property type="match status" value="1"/>
</dbReference>
<dbReference type="InterPro" id="IPR011604">
    <property type="entry name" value="PDDEXK-like_dom_sf"/>
</dbReference>
<dbReference type="Gene3D" id="3.40.50.300">
    <property type="entry name" value="P-loop containing nucleotide triphosphate hydrolases"/>
    <property type="match status" value="4"/>
</dbReference>
<dbReference type="Pfam" id="PF13361">
    <property type="entry name" value="UvrD_C"/>
    <property type="match status" value="1"/>
</dbReference>
<organism evidence="17 18">
    <name type="scientific">Piscibacillus salipiscarius</name>
    <dbReference type="NCBI Taxonomy" id="299480"/>
    <lineage>
        <taxon>Bacteria</taxon>
        <taxon>Bacillati</taxon>
        <taxon>Bacillota</taxon>
        <taxon>Bacilli</taxon>
        <taxon>Bacillales</taxon>
        <taxon>Bacillaceae</taxon>
        <taxon>Piscibacillus</taxon>
    </lineage>
</organism>
<evidence type="ECO:0000256" key="2">
    <source>
        <dbReference type="ARBA" id="ARBA00022741"/>
    </source>
</evidence>
<sequence>MKWTQEQELAIYEDGKDILVAAAAGSGKTAVLVERIIQKMLREEEPYNIDEMLVVTFTNAAAQEMRTRVGAAIEKALQSNPNSLHLKKQLSLLQRANISTLHSFCMDVVRKYSYQLDLDPSFRILDDTEAELLRNDIIQEVFEEWYGKEGEEQEAFFRFVDSFSNDRDDAKVETLVLKMYEFAMQNPWPYEWLEQVQQTYNLNEDATLDDLPWMPIVREDIKENLQAMLFDVNQALDLAQDVGGPEHYVPTILEDKEQIEQVMEYVGAPWDDLRGVAKRNEKFGALSRKKVECDETLKEAVKDIRNRYKERVKKLNERWFNRQSSSLMTDLHQLKPLIDQLVVLVKQFHKQFQQAKKNQAMVDFSDLEHYCLEILLDDKATPEHLTGSAVAKQFQHQFKEVLIDEYQDTNLVQETILQLVTQGEQAGNLFMVGDVKQSIYRFRHAEPTLFMNKYRHFKLEEDPSLRIDLARNFRSRKEVLDSTNYIFRQLLDEQVGEMVYDKDAELIYSNQVYEQLTTSDVDTELHIITQDELEDDAVSDEWKYIEKAQLEARAYAEKIQRWIGTKDDNPMQVIDKETEQIRNLQYRDIVILMRSMTWASVIVEELKQLGIPVYADISSGYLEAMEVQIMLNVLKTIDNPQQDIPLASVLKSPIVGLSEDDLANIRLHGKNQPYYVAMKNYIRIGENELVIRKLEAFMHMFESWREEARYGALSKLIWRIYRDTGYFEFVGGTPGGKQRQANLRALYDRARSYESTSYRGLYRFLRFIERMEERGEDLASARALGEQEDVVRMMTIHKSKGLEFPVVILGAADKGFNEMDFKSQYLLHKDHGFGPKYMDVDKRLMFTSFPFEAIKVALKREMLAEEMRILYVALTRAKEKLTIVGTVKDFDKRLAKWNEVSSHLEWVLPPHIRTDQATYLNWIGTALVRHELAEPIQINPVHSTVPSTIRQDDSKWKIHVQHASHYMEPEWITVKRNDELQQVIEEWNTSHIQTKSNHYEEVDRRLNYVYQHQGAAYRRAKQTVTELKRLRQVPDDYSSTELVKNQPKMRFQRPRFMQKDSKKLTATEIGSAMHTVMQHLPFRREWTKVSLIEFVDGLVLKEILREEEAEVIDYDAILSFLKHPIGQKLTLSKNIKRELPFTMELPASEVYPDWNDPGEESVIIQGVIDCLFENEDGWYLLDYKTDSIFGELTDQKVSELEERYAVQVDLYKRAVETIWGVELQHVYLYFFERGLLLEH</sequence>
<keyword evidence="6 13" id="KW-0269">Exonuclease</keyword>
<reference evidence="18" key="1">
    <citation type="journal article" date="2019" name="Int. J. Syst. Evol. Microbiol.">
        <title>The Global Catalogue of Microorganisms (GCM) 10K type strain sequencing project: providing services to taxonomists for standard genome sequencing and annotation.</title>
        <authorList>
            <consortium name="The Broad Institute Genomics Platform"/>
            <consortium name="The Broad Institute Genome Sequencing Center for Infectious Disease"/>
            <person name="Wu L."/>
            <person name="Ma J."/>
        </authorList>
    </citation>
    <scope>NUCLEOTIDE SEQUENCE [LARGE SCALE GENOMIC DNA]</scope>
    <source>
        <strain evidence="18">TISTR 1571</strain>
    </source>
</reference>
<keyword evidence="1 13" id="KW-0540">Nuclease</keyword>
<dbReference type="GO" id="GO:0016787">
    <property type="term" value="F:hydrolase activity"/>
    <property type="evidence" value="ECO:0007669"/>
    <property type="project" value="UniProtKB-KW"/>
</dbReference>
<evidence type="ECO:0000256" key="6">
    <source>
        <dbReference type="ARBA" id="ARBA00022839"/>
    </source>
</evidence>
<evidence type="ECO:0000256" key="1">
    <source>
        <dbReference type="ARBA" id="ARBA00022722"/>
    </source>
</evidence>
<evidence type="ECO:0000256" key="8">
    <source>
        <dbReference type="ARBA" id="ARBA00023125"/>
    </source>
</evidence>